<dbReference type="GeneID" id="87587801"/>
<dbReference type="Proteomes" id="UP000035218">
    <property type="component" value="Unassembled WGS sequence"/>
</dbReference>
<dbReference type="EMBL" id="LDCN01000008">
    <property type="protein sequence ID" value="KLH96761.1"/>
    <property type="molecule type" value="Genomic_DNA"/>
</dbReference>
<dbReference type="EMBL" id="BJOL01000014">
    <property type="protein sequence ID" value="GED58433.1"/>
    <property type="molecule type" value="Genomic_DNA"/>
</dbReference>
<evidence type="ECO:0000313" key="3">
    <source>
        <dbReference type="Proteomes" id="UP000035218"/>
    </source>
</evidence>
<dbReference type="RefSeq" id="WP_047072949.1">
    <property type="nucleotide sequence ID" value="NZ_JARMFZ010000002.1"/>
</dbReference>
<dbReference type="AlphaFoldDB" id="A0A837KI86"/>
<evidence type="ECO:0000313" key="4">
    <source>
        <dbReference type="Proteomes" id="UP000319498"/>
    </source>
</evidence>
<dbReference type="Proteomes" id="UP000319498">
    <property type="component" value="Unassembled WGS sequence"/>
</dbReference>
<organism evidence="2 3">
    <name type="scientific">Brevibacillus formosus</name>
    <dbReference type="NCBI Taxonomy" id="54913"/>
    <lineage>
        <taxon>Bacteria</taxon>
        <taxon>Bacillati</taxon>
        <taxon>Bacillota</taxon>
        <taxon>Bacilli</taxon>
        <taxon>Bacillales</taxon>
        <taxon>Paenibacillaceae</taxon>
        <taxon>Brevibacillus</taxon>
    </lineage>
</organism>
<reference evidence="1 4" key="2">
    <citation type="submission" date="2019-06" db="EMBL/GenBank/DDBJ databases">
        <title>Whole genome shotgun sequence of Brevibacillus formosus NBRC 15716.</title>
        <authorList>
            <person name="Hosoyama A."/>
            <person name="Uohara A."/>
            <person name="Ohji S."/>
            <person name="Ichikawa N."/>
        </authorList>
    </citation>
    <scope>NUCLEOTIDE SEQUENCE [LARGE SCALE GENOMIC DNA]</scope>
    <source>
        <strain evidence="1 4">NBRC 15716</strain>
    </source>
</reference>
<protein>
    <submittedName>
        <fullName evidence="2">Uncharacterized protein</fullName>
    </submittedName>
</protein>
<comment type="caution">
    <text evidence="2">The sequence shown here is derived from an EMBL/GenBank/DDBJ whole genome shotgun (WGS) entry which is preliminary data.</text>
</comment>
<name>A0A837KI86_9BACL</name>
<reference evidence="2 3" key="1">
    <citation type="submission" date="2015-05" db="EMBL/GenBank/DDBJ databases">
        <title>Genome sequencing project for genomic taxonomy and phylogenomics of Bacillus-like bacteria.</title>
        <authorList>
            <person name="Liu B."/>
            <person name="Wang J."/>
            <person name="Zhu Y."/>
            <person name="Liu G."/>
            <person name="Chen Q."/>
            <person name="Chen Z."/>
            <person name="Lan J."/>
            <person name="Che J."/>
            <person name="Ge C."/>
            <person name="Shi H."/>
            <person name="Pan Z."/>
            <person name="Liu X."/>
        </authorList>
    </citation>
    <scope>NUCLEOTIDE SEQUENCE [LARGE SCALE GENOMIC DNA]</scope>
    <source>
        <strain evidence="2 3">DSM 9885</strain>
    </source>
</reference>
<evidence type="ECO:0000313" key="2">
    <source>
        <dbReference type="EMBL" id="KLH96761.1"/>
    </source>
</evidence>
<evidence type="ECO:0000313" key="1">
    <source>
        <dbReference type="EMBL" id="GED58433.1"/>
    </source>
</evidence>
<proteinExistence type="predicted"/>
<gene>
    <name evidence="2" type="ORF">AA984_22390</name>
    <name evidence="1" type="ORF">BFO01nite_25650</name>
</gene>
<sequence>MLTLKDWTIEGIADVVLFANDDAVTAIQNDVVIGYIKLTKENNPMIESVSPNYRAIIYPENKKIEVGVKPRR</sequence>
<keyword evidence="4" id="KW-1185">Reference proteome</keyword>
<accession>A0A837KI86</accession>